<proteinExistence type="predicted"/>
<organism evidence="2 3">
    <name type="scientific">Pseudoneobacillus rhizosphaerae</name>
    <dbReference type="NCBI Taxonomy" id="2880968"/>
    <lineage>
        <taxon>Bacteria</taxon>
        <taxon>Bacillati</taxon>
        <taxon>Bacillota</taxon>
        <taxon>Bacilli</taxon>
        <taxon>Bacillales</taxon>
        <taxon>Bacillaceae</taxon>
        <taxon>Pseudoneobacillus</taxon>
    </lineage>
</organism>
<gene>
    <name evidence="2" type="ORF">NEOCIP111885_01178</name>
</gene>
<comment type="caution">
    <text evidence="2">The sequence shown here is derived from an EMBL/GenBank/DDBJ whole genome shotgun (WGS) entry which is preliminary data.</text>
</comment>
<dbReference type="PROSITE" id="PS51128">
    <property type="entry name" value="ZF_DKSA_2"/>
    <property type="match status" value="1"/>
</dbReference>
<dbReference type="RefSeq" id="WP_230495745.1">
    <property type="nucleotide sequence ID" value="NZ_CAKJTG010000005.1"/>
</dbReference>
<reference evidence="2" key="1">
    <citation type="submission" date="2021-10" db="EMBL/GenBank/DDBJ databases">
        <authorList>
            <person name="Criscuolo A."/>
        </authorList>
    </citation>
    <scope>NUCLEOTIDE SEQUENCE</scope>
    <source>
        <strain evidence="2">CIP111885</strain>
    </source>
</reference>
<protein>
    <recommendedName>
        <fullName evidence="4">DksA C4-type domain-containing protein</fullName>
    </recommendedName>
</protein>
<name>A0A9C7L9K5_9BACI</name>
<keyword evidence="3" id="KW-1185">Reference proteome</keyword>
<dbReference type="AlphaFoldDB" id="A0A9C7L9K5"/>
<dbReference type="EMBL" id="CAKJTG010000005">
    <property type="protein sequence ID" value="CAG9607487.1"/>
    <property type="molecule type" value="Genomic_DNA"/>
</dbReference>
<dbReference type="Proteomes" id="UP000789845">
    <property type="component" value="Unassembled WGS sequence"/>
</dbReference>
<evidence type="ECO:0000313" key="3">
    <source>
        <dbReference type="Proteomes" id="UP000789845"/>
    </source>
</evidence>
<accession>A0A9C7L9K5</accession>
<feature type="zinc finger region" description="dksA C4-type" evidence="1">
    <location>
        <begin position="58"/>
        <end position="82"/>
    </location>
</feature>
<evidence type="ECO:0000256" key="1">
    <source>
        <dbReference type="PROSITE-ProRule" id="PRU00510"/>
    </source>
</evidence>
<dbReference type="Gene3D" id="1.20.120.910">
    <property type="entry name" value="DksA, coiled-coil domain"/>
    <property type="match status" value="1"/>
</dbReference>
<evidence type="ECO:0000313" key="2">
    <source>
        <dbReference type="EMBL" id="CAG9607487.1"/>
    </source>
</evidence>
<sequence>MKVFEKKLYEELRDFERELDGKLKNDLVHQKIKKYVEAELKDVQSTLHKLECGEFGKCEMSGELIPYDLLYEVPTAKSLKDFNDMKSYLKKAHTYHYN</sequence>
<evidence type="ECO:0008006" key="4">
    <source>
        <dbReference type="Google" id="ProtNLM"/>
    </source>
</evidence>